<feature type="region of interest" description="Disordered" evidence="1">
    <location>
        <begin position="1"/>
        <end position="21"/>
    </location>
</feature>
<accession>A0A1V6Q013</accession>
<reference evidence="3" key="1">
    <citation type="journal article" date="2017" name="Nat. Microbiol.">
        <title>Global analysis of biosynthetic gene clusters reveals vast potential of secondary metabolite production in Penicillium species.</title>
        <authorList>
            <person name="Nielsen J.C."/>
            <person name="Grijseels S."/>
            <person name="Prigent S."/>
            <person name="Ji B."/>
            <person name="Dainat J."/>
            <person name="Nielsen K.F."/>
            <person name="Frisvad J.C."/>
            <person name="Workman M."/>
            <person name="Nielsen J."/>
        </authorList>
    </citation>
    <scope>NUCLEOTIDE SEQUENCE [LARGE SCALE GENOMIC DNA]</scope>
    <source>
        <strain evidence="3">IBT 31811</strain>
    </source>
</reference>
<sequence length="219" mass="24781">MKSMQSQTRDTQPTRFTSSTVNIDSMTPQVYDVAYSHNLSPPSSVYSTTSSAPALVWDPLTTKQRTNIAQWIDSTPDYDSIEEDMEKSSCNSRDETLVNEDLSPIQLEAIPPFPRSNLSESSLYQLHNQLAHPRTSSFTELIDEDLIDPRLVPVVADSDWEVNNSMLPSMHKSSPTVSWIESPEPEFSIVLIVQFVSETARKACRVLRKKKSRDKELDK</sequence>
<proteinExistence type="predicted"/>
<gene>
    <name evidence="2" type="ORF">PENANT_c023G06914</name>
</gene>
<dbReference type="OrthoDB" id="4338824at2759"/>
<comment type="caution">
    <text evidence="2">The sequence shown here is derived from an EMBL/GenBank/DDBJ whole genome shotgun (WGS) entry which is preliminary data.</text>
</comment>
<organism evidence="2 3">
    <name type="scientific">Penicillium antarcticum</name>
    <dbReference type="NCBI Taxonomy" id="416450"/>
    <lineage>
        <taxon>Eukaryota</taxon>
        <taxon>Fungi</taxon>
        <taxon>Dikarya</taxon>
        <taxon>Ascomycota</taxon>
        <taxon>Pezizomycotina</taxon>
        <taxon>Eurotiomycetes</taxon>
        <taxon>Eurotiomycetidae</taxon>
        <taxon>Eurotiales</taxon>
        <taxon>Aspergillaceae</taxon>
        <taxon>Penicillium</taxon>
    </lineage>
</organism>
<dbReference type="AlphaFoldDB" id="A0A1V6Q013"/>
<dbReference type="Proteomes" id="UP000191672">
    <property type="component" value="Unassembled WGS sequence"/>
</dbReference>
<evidence type="ECO:0000313" key="3">
    <source>
        <dbReference type="Proteomes" id="UP000191672"/>
    </source>
</evidence>
<evidence type="ECO:0000313" key="2">
    <source>
        <dbReference type="EMBL" id="OQD82046.1"/>
    </source>
</evidence>
<protein>
    <submittedName>
        <fullName evidence="2">Uncharacterized protein</fullName>
    </submittedName>
</protein>
<dbReference type="EMBL" id="MDYN01000023">
    <property type="protein sequence ID" value="OQD82046.1"/>
    <property type="molecule type" value="Genomic_DNA"/>
</dbReference>
<keyword evidence="3" id="KW-1185">Reference proteome</keyword>
<name>A0A1V6Q013_9EURO</name>
<evidence type="ECO:0000256" key="1">
    <source>
        <dbReference type="SAM" id="MobiDB-lite"/>
    </source>
</evidence>